<dbReference type="PIRSF" id="PIRSF015950">
    <property type="entry name" value="Mev_P_decrbx"/>
    <property type="match status" value="1"/>
</dbReference>
<dbReference type="AlphaFoldDB" id="A0A0C9PPR0"/>
<dbReference type="InterPro" id="IPR053859">
    <property type="entry name" value="MVD-like_N"/>
</dbReference>
<feature type="domain" description="Mvd1 C-terminal" evidence="8">
    <location>
        <begin position="172"/>
        <end position="304"/>
    </location>
</feature>
<sequence length="334" mass="36061">MTTYARAHTNIALIKYWGKANRKLMLPATSSISLTLNDFYTDTAVTFDPSLNDDRFMLNGEEQNPVAVSRFLDRVRHLGKISTYAQVTSLNHVPTAAGLASSASAFAALATAASRAAGLNLSPTELSRLARRGSGSATRSIFGGAVIWHRGHDDASSFAEPLAIQPSLPLRMLVVTVSAEKKAVSSRKGMANTVATSPYYDAWVASNESLIEPMITALAEDDLALIGKLTELSSMRMHAAIMAEEPPFTYFLPETLRAWQLVQEQRALGIPAFATMDAGPNVKILTTEPYVDILLTALRPVFGDRILSTRLGPDASIITKEQFDDTKSAIASQG</sequence>
<dbReference type="Gene3D" id="3.30.70.890">
    <property type="entry name" value="GHMP kinase, C-terminal domain"/>
    <property type="match status" value="1"/>
</dbReference>
<keyword evidence="6" id="KW-0443">Lipid metabolism</keyword>
<dbReference type="PANTHER" id="PTHR10977:SF3">
    <property type="entry name" value="DIPHOSPHOMEVALONATE DECARBOXYLASE"/>
    <property type="match status" value="1"/>
</dbReference>
<evidence type="ECO:0000256" key="2">
    <source>
        <dbReference type="ARBA" id="ARBA00012296"/>
    </source>
</evidence>
<dbReference type="InterPro" id="IPR014721">
    <property type="entry name" value="Ribsml_uS5_D2-typ_fold_subgr"/>
</dbReference>
<keyword evidence="5" id="KW-0067">ATP-binding</keyword>
<dbReference type="Proteomes" id="UP000032552">
    <property type="component" value="Unassembled WGS sequence"/>
</dbReference>
<evidence type="ECO:0000256" key="7">
    <source>
        <dbReference type="ARBA" id="ARBA00023239"/>
    </source>
</evidence>
<dbReference type="GO" id="GO:0004163">
    <property type="term" value="F:diphosphomevalonate decarboxylase activity"/>
    <property type="evidence" value="ECO:0007669"/>
    <property type="project" value="UniProtKB-EC"/>
</dbReference>
<dbReference type="InterPro" id="IPR041431">
    <property type="entry name" value="Mvd1_C"/>
</dbReference>
<keyword evidence="4" id="KW-0547">Nucleotide-binding</keyword>
<evidence type="ECO:0000259" key="8">
    <source>
        <dbReference type="Pfam" id="PF18376"/>
    </source>
</evidence>
<organism evidence="10 11">
    <name type="scientific">Lacticaseibacillus paracasei NRIC 0644</name>
    <dbReference type="NCBI Taxonomy" id="1435038"/>
    <lineage>
        <taxon>Bacteria</taxon>
        <taxon>Bacillati</taxon>
        <taxon>Bacillota</taxon>
        <taxon>Bacilli</taxon>
        <taxon>Lactobacillales</taxon>
        <taxon>Lactobacillaceae</taxon>
        <taxon>Lacticaseibacillus</taxon>
    </lineage>
</organism>
<evidence type="ECO:0000256" key="4">
    <source>
        <dbReference type="ARBA" id="ARBA00022741"/>
    </source>
</evidence>
<evidence type="ECO:0000313" key="10">
    <source>
        <dbReference type="EMBL" id="GAN36971.1"/>
    </source>
</evidence>
<keyword evidence="3" id="KW-0444">Lipid biosynthesis</keyword>
<dbReference type="EMBL" id="BAYM01000090">
    <property type="protein sequence ID" value="GAN36971.1"/>
    <property type="molecule type" value="Genomic_DNA"/>
</dbReference>
<evidence type="ECO:0000259" key="9">
    <source>
        <dbReference type="Pfam" id="PF22700"/>
    </source>
</evidence>
<dbReference type="GO" id="GO:0019287">
    <property type="term" value="P:isopentenyl diphosphate biosynthetic process, mevalonate pathway"/>
    <property type="evidence" value="ECO:0007669"/>
    <property type="project" value="InterPro"/>
</dbReference>
<dbReference type="InterPro" id="IPR020568">
    <property type="entry name" value="Ribosomal_Su5_D2-typ_SF"/>
</dbReference>
<accession>A0A0C9PPR0</accession>
<comment type="similarity">
    <text evidence="1">Belongs to the diphosphomevalonate decarboxylase family.</text>
</comment>
<proteinExistence type="inferred from homology"/>
<reference evidence="11" key="1">
    <citation type="submission" date="2014-05" db="EMBL/GenBank/DDBJ databases">
        <title>Whole genome sequencing of Lactobacillus casei NRIC0644.</title>
        <authorList>
            <person name="Atarashi H."/>
            <person name="Yoshida Y."/>
            <person name="Fujimura S."/>
            <person name="Tanaka N."/>
            <person name="Shiwa Y."/>
            <person name="Yoshikawa H."/>
            <person name="Okada S."/>
            <person name="Nakagawa J."/>
        </authorList>
    </citation>
    <scope>NUCLEOTIDE SEQUENCE [LARGE SCALE GENOMIC DNA]</scope>
    <source>
        <strain evidence="11">NRIC0644</strain>
    </source>
</reference>
<evidence type="ECO:0000256" key="3">
    <source>
        <dbReference type="ARBA" id="ARBA00022516"/>
    </source>
</evidence>
<dbReference type="Gene3D" id="3.30.230.10">
    <property type="match status" value="1"/>
</dbReference>
<dbReference type="FunFam" id="3.30.230.10:FF:000072">
    <property type="entry name" value="Diphosphomevalonate decarboxylase"/>
    <property type="match status" value="1"/>
</dbReference>
<dbReference type="GO" id="GO:0005524">
    <property type="term" value="F:ATP binding"/>
    <property type="evidence" value="ECO:0007669"/>
    <property type="project" value="UniProtKB-KW"/>
</dbReference>
<dbReference type="GO" id="GO:0005829">
    <property type="term" value="C:cytosol"/>
    <property type="evidence" value="ECO:0007669"/>
    <property type="project" value="InterPro"/>
</dbReference>
<dbReference type="InterPro" id="IPR005935">
    <property type="entry name" value="Mev_decarb"/>
</dbReference>
<gene>
    <name evidence="10" type="ORF">LC0644_1560</name>
</gene>
<evidence type="ECO:0000256" key="5">
    <source>
        <dbReference type="ARBA" id="ARBA00022840"/>
    </source>
</evidence>
<dbReference type="SUPFAM" id="SSF55060">
    <property type="entry name" value="GHMP Kinase, C-terminal domain"/>
    <property type="match status" value="1"/>
</dbReference>
<dbReference type="Pfam" id="PF18376">
    <property type="entry name" value="MDD_C"/>
    <property type="match status" value="1"/>
</dbReference>
<dbReference type="SUPFAM" id="SSF54211">
    <property type="entry name" value="Ribosomal protein S5 domain 2-like"/>
    <property type="match status" value="1"/>
</dbReference>
<dbReference type="RefSeq" id="WP_003575170.1">
    <property type="nucleotide sequence ID" value="NZ_BAYM01000090.1"/>
</dbReference>
<feature type="domain" description="Diphosphomevalonate decarboxylase-like N-terminal" evidence="9">
    <location>
        <begin position="7"/>
        <end position="159"/>
    </location>
</feature>
<dbReference type="PANTHER" id="PTHR10977">
    <property type="entry name" value="DIPHOSPHOMEVALONATE DECARBOXYLASE"/>
    <property type="match status" value="1"/>
</dbReference>
<dbReference type="InterPro" id="IPR029765">
    <property type="entry name" value="Mev_diP_decarb"/>
</dbReference>
<comment type="caution">
    <text evidence="10">The sequence shown here is derived from an EMBL/GenBank/DDBJ whole genome shotgun (WGS) entry which is preliminary data.</text>
</comment>
<evidence type="ECO:0000256" key="6">
    <source>
        <dbReference type="ARBA" id="ARBA00023098"/>
    </source>
</evidence>
<dbReference type="InterPro" id="IPR036554">
    <property type="entry name" value="GHMP_kinase_C_sf"/>
</dbReference>
<dbReference type="NCBIfam" id="TIGR01240">
    <property type="entry name" value="mevDPdecarb"/>
    <property type="match status" value="1"/>
</dbReference>
<protein>
    <recommendedName>
        <fullName evidence="2">diphosphomevalonate decarboxylase</fullName>
        <ecNumber evidence="2">4.1.1.33</ecNumber>
    </recommendedName>
</protein>
<dbReference type="Pfam" id="PF22700">
    <property type="entry name" value="MVD-like_N"/>
    <property type="match status" value="1"/>
</dbReference>
<evidence type="ECO:0000313" key="11">
    <source>
        <dbReference type="Proteomes" id="UP000032552"/>
    </source>
</evidence>
<evidence type="ECO:0000256" key="1">
    <source>
        <dbReference type="ARBA" id="ARBA00008831"/>
    </source>
</evidence>
<dbReference type="EC" id="4.1.1.33" evidence="2"/>
<keyword evidence="7" id="KW-0456">Lyase</keyword>
<name>A0A0C9PPR0_LACPA</name>